<evidence type="ECO:0000259" key="2">
    <source>
        <dbReference type="Pfam" id="PF01979"/>
    </source>
</evidence>
<gene>
    <name evidence="3" type="ORF">DX130_04765</name>
</gene>
<comment type="caution">
    <text evidence="3">The sequence shown here is derived from an EMBL/GenBank/DDBJ whole genome shotgun (WGS) entry which is preliminary data.</text>
</comment>
<feature type="domain" description="Amidohydrolase-related" evidence="2">
    <location>
        <begin position="113"/>
        <end position="440"/>
    </location>
</feature>
<dbReference type="InterPro" id="IPR050287">
    <property type="entry name" value="MTA/SAH_deaminase"/>
</dbReference>
<dbReference type="AlphaFoldDB" id="A0A371PL21"/>
<dbReference type="EMBL" id="QUBQ01000001">
    <property type="protein sequence ID" value="REK76359.1"/>
    <property type="molecule type" value="Genomic_DNA"/>
</dbReference>
<protein>
    <submittedName>
        <fullName evidence="3">Ethylammeline chlorohydrolase</fullName>
    </submittedName>
</protein>
<dbReference type="RefSeq" id="WP_116043256.1">
    <property type="nucleotide sequence ID" value="NZ_QUBQ01000001.1"/>
</dbReference>
<evidence type="ECO:0000313" key="4">
    <source>
        <dbReference type="Proteomes" id="UP000261905"/>
    </source>
</evidence>
<evidence type="ECO:0000256" key="1">
    <source>
        <dbReference type="ARBA" id="ARBA00022801"/>
    </source>
</evidence>
<dbReference type="NCBIfam" id="NF004801">
    <property type="entry name" value="PRK06151.1"/>
    <property type="match status" value="1"/>
</dbReference>
<sequence length="491" mass="54400">MRKKLKAAYVIGYEGNDHVIYRNGEVVYEGDTILYTGKQYPGTVDEELDMGLAIISPGFIDLDALVDIDHGILDVAVPRTPGDRYRRNPDTFRRSELFSREELRTKHRLSYAQLIMNGITTGMPIAGDGFRAWAETYEEMADGAEIAAELGMRMYLGPSYRMSPSPHAPVDSLRGPASVRDAFRYAEDYDGSFDGLIRAFLSPCQLLNLTEDVVKETKAFSDSKGIPIRLHCAESPQEAEYLMERHGRTPIEYLAHLEFLGARTLIPHAILTGSMLRSGKPKQDEMSLLVNSATSVVHTPIAESHGGQALYSFSHYLAAGVNMTMGTDTHPADMIQNLNFAWNLTRIIERGELFNPYGGPIEAAARKTTEADLFRAATTNGAKALGRDDLGKLAPGAKADIIVVELDSLRVTPIEDPIRTLIMNTTGANVRDVIINGRTVMRNFALPGLDAEELREKAQQCFDKYKACYTETDQERRSGDVLFPPAFPIID</sequence>
<dbReference type="SUPFAM" id="SSF51556">
    <property type="entry name" value="Metallo-dependent hydrolases"/>
    <property type="match status" value="1"/>
</dbReference>
<reference evidence="3 4" key="1">
    <citation type="submission" date="2018-08" db="EMBL/GenBank/DDBJ databases">
        <title>Paenibacillus sp. M4BSY-1, whole genome shotgun sequence.</title>
        <authorList>
            <person name="Tuo L."/>
        </authorList>
    </citation>
    <scope>NUCLEOTIDE SEQUENCE [LARGE SCALE GENOMIC DNA]</scope>
    <source>
        <strain evidence="3 4">M4BSY-1</strain>
    </source>
</reference>
<accession>A0A371PL21</accession>
<organism evidence="3 4">
    <name type="scientific">Paenibacillus paeoniae</name>
    <dbReference type="NCBI Taxonomy" id="2292705"/>
    <lineage>
        <taxon>Bacteria</taxon>
        <taxon>Bacillati</taxon>
        <taxon>Bacillota</taxon>
        <taxon>Bacilli</taxon>
        <taxon>Bacillales</taxon>
        <taxon>Paenibacillaceae</taxon>
        <taxon>Paenibacillus</taxon>
    </lineage>
</organism>
<dbReference type="OrthoDB" id="9807210at2"/>
<dbReference type="InterPro" id="IPR032466">
    <property type="entry name" value="Metal_Hydrolase"/>
</dbReference>
<dbReference type="InterPro" id="IPR011059">
    <property type="entry name" value="Metal-dep_hydrolase_composite"/>
</dbReference>
<proteinExistence type="predicted"/>
<dbReference type="Pfam" id="PF01979">
    <property type="entry name" value="Amidohydro_1"/>
    <property type="match status" value="1"/>
</dbReference>
<name>A0A371PL21_9BACL</name>
<dbReference type="Proteomes" id="UP000261905">
    <property type="component" value="Unassembled WGS sequence"/>
</dbReference>
<dbReference type="Gene3D" id="3.20.20.140">
    <property type="entry name" value="Metal-dependent hydrolases"/>
    <property type="match status" value="1"/>
</dbReference>
<keyword evidence="1 3" id="KW-0378">Hydrolase</keyword>
<evidence type="ECO:0000313" key="3">
    <source>
        <dbReference type="EMBL" id="REK76359.1"/>
    </source>
</evidence>
<dbReference type="PANTHER" id="PTHR43794:SF11">
    <property type="entry name" value="AMIDOHYDROLASE-RELATED DOMAIN-CONTAINING PROTEIN"/>
    <property type="match status" value="1"/>
</dbReference>
<dbReference type="SUPFAM" id="SSF51338">
    <property type="entry name" value="Composite domain of metallo-dependent hydrolases"/>
    <property type="match status" value="1"/>
</dbReference>
<dbReference type="PANTHER" id="PTHR43794">
    <property type="entry name" value="AMINOHYDROLASE SSNA-RELATED"/>
    <property type="match status" value="1"/>
</dbReference>
<dbReference type="Gene3D" id="2.30.40.10">
    <property type="entry name" value="Urease, subunit C, domain 1"/>
    <property type="match status" value="1"/>
</dbReference>
<dbReference type="GO" id="GO:0016810">
    <property type="term" value="F:hydrolase activity, acting on carbon-nitrogen (but not peptide) bonds"/>
    <property type="evidence" value="ECO:0007669"/>
    <property type="project" value="InterPro"/>
</dbReference>
<keyword evidence="4" id="KW-1185">Reference proteome</keyword>
<dbReference type="InterPro" id="IPR006680">
    <property type="entry name" value="Amidohydro-rel"/>
</dbReference>